<dbReference type="GO" id="GO:0003697">
    <property type="term" value="F:single-stranded DNA binding"/>
    <property type="evidence" value="ECO:0007669"/>
    <property type="project" value="UniProtKB-UniRule"/>
</dbReference>
<evidence type="ECO:0000313" key="5">
    <source>
        <dbReference type="EMBL" id="PIT96485.1"/>
    </source>
</evidence>
<dbReference type="PANTHER" id="PTHR10302">
    <property type="entry name" value="SINGLE-STRANDED DNA-BINDING PROTEIN"/>
    <property type="match status" value="1"/>
</dbReference>
<dbReference type="InterPro" id="IPR012340">
    <property type="entry name" value="NA-bd_OB-fold"/>
</dbReference>
<dbReference type="PROSITE" id="PS50935">
    <property type="entry name" value="SSB"/>
    <property type="match status" value="1"/>
</dbReference>
<name>A0A2M6WUJ9_9BACT</name>
<evidence type="ECO:0000256" key="1">
    <source>
        <dbReference type="ARBA" id="ARBA00023125"/>
    </source>
</evidence>
<reference evidence="6" key="1">
    <citation type="submission" date="2017-09" db="EMBL/GenBank/DDBJ databases">
        <title>Depth-based differentiation of microbial function through sediment-hosted aquifers and enrichment of novel symbionts in the deep terrestrial subsurface.</title>
        <authorList>
            <person name="Probst A.J."/>
            <person name="Ladd B."/>
            <person name="Jarett J.K."/>
            <person name="Geller-Mcgrath D.E."/>
            <person name="Sieber C.M.K."/>
            <person name="Emerson J.B."/>
            <person name="Anantharaman K."/>
            <person name="Thomas B.C."/>
            <person name="Malmstrom R."/>
            <person name="Stieglmeier M."/>
            <person name="Klingl A."/>
            <person name="Woyke T."/>
            <person name="Ryan C.M."/>
            <person name="Banfield J.F."/>
        </authorList>
    </citation>
    <scope>NUCLEOTIDE SEQUENCE [LARGE SCALE GENOMIC DNA]</scope>
</reference>
<evidence type="ECO:0000256" key="3">
    <source>
        <dbReference type="PIRNR" id="PIRNR002070"/>
    </source>
</evidence>
<dbReference type="HAMAP" id="MF_00984">
    <property type="entry name" value="SSB"/>
    <property type="match status" value="1"/>
</dbReference>
<dbReference type="Proteomes" id="UP000228533">
    <property type="component" value="Unassembled WGS sequence"/>
</dbReference>
<dbReference type="Pfam" id="PF00436">
    <property type="entry name" value="SSB"/>
    <property type="match status" value="1"/>
</dbReference>
<keyword evidence="1 2" id="KW-0238">DNA-binding</keyword>
<comment type="caution">
    <text evidence="2">Lacks conserved residue(s) required for the propagation of feature annotation.</text>
</comment>
<dbReference type="Gene3D" id="2.40.50.140">
    <property type="entry name" value="Nucleic acid-binding proteins"/>
    <property type="match status" value="1"/>
</dbReference>
<evidence type="ECO:0000313" key="6">
    <source>
        <dbReference type="Proteomes" id="UP000228533"/>
    </source>
</evidence>
<comment type="subunit">
    <text evidence="2">Homotetramer.</text>
</comment>
<dbReference type="SUPFAM" id="SSF50249">
    <property type="entry name" value="Nucleic acid-binding proteins"/>
    <property type="match status" value="1"/>
</dbReference>
<dbReference type="PANTHER" id="PTHR10302:SF0">
    <property type="entry name" value="SINGLE-STRANDED DNA-BINDING PROTEIN, MITOCHONDRIAL"/>
    <property type="match status" value="1"/>
</dbReference>
<dbReference type="EMBL" id="PFAM01000003">
    <property type="protein sequence ID" value="PIT96485.1"/>
    <property type="molecule type" value="Genomic_DNA"/>
</dbReference>
<dbReference type="AlphaFoldDB" id="A0A2M6WUJ9"/>
<accession>A0A2M6WUJ9</accession>
<feature type="compositionally biased region" description="Low complexity" evidence="4">
    <location>
        <begin position="123"/>
        <end position="134"/>
    </location>
</feature>
<feature type="region of interest" description="Disordered" evidence="4">
    <location>
        <begin position="114"/>
        <end position="136"/>
    </location>
</feature>
<sequence length="161" mass="18097">MDLNKAMIIGNVTRDPEIRQTAGGQPVASFSIATNLSWTDQSGQKQERAEFHNIIAWRKLADIVGRFVKKGSKIYIEGRIQNRNWVGQDGQKRYTSEIVADNLIMLDRASGTQSYGGGNTYQPTPNNHPKPTTTEQPISYEDVAPMPGYQEEEIRVENIPF</sequence>
<protein>
    <recommendedName>
        <fullName evidence="2 3">Single-stranded DNA-binding protein</fullName>
        <shortName evidence="2">SSB</shortName>
    </recommendedName>
</protein>
<dbReference type="InterPro" id="IPR000424">
    <property type="entry name" value="Primosome_PriB/ssb"/>
</dbReference>
<gene>
    <name evidence="5" type="ORF">COT94_00190</name>
</gene>
<dbReference type="InterPro" id="IPR011344">
    <property type="entry name" value="ssDNA-bd"/>
</dbReference>
<dbReference type="CDD" id="cd04496">
    <property type="entry name" value="SSB_OBF"/>
    <property type="match status" value="1"/>
</dbReference>
<proteinExistence type="inferred from homology"/>
<evidence type="ECO:0000256" key="2">
    <source>
        <dbReference type="HAMAP-Rule" id="MF_00984"/>
    </source>
</evidence>
<dbReference type="GO" id="GO:0006260">
    <property type="term" value="P:DNA replication"/>
    <property type="evidence" value="ECO:0007669"/>
    <property type="project" value="InterPro"/>
</dbReference>
<comment type="caution">
    <text evidence="5">The sequence shown here is derived from an EMBL/GenBank/DDBJ whole genome shotgun (WGS) entry which is preliminary data.</text>
</comment>
<dbReference type="GO" id="GO:0009295">
    <property type="term" value="C:nucleoid"/>
    <property type="evidence" value="ECO:0007669"/>
    <property type="project" value="TreeGrafter"/>
</dbReference>
<organism evidence="5 6">
    <name type="scientific">Candidatus Falkowbacteria bacterium CG10_big_fil_rev_8_21_14_0_10_37_14</name>
    <dbReference type="NCBI Taxonomy" id="1974561"/>
    <lineage>
        <taxon>Bacteria</taxon>
        <taxon>Candidatus Falkowiibacteriota</taxon>
    </lineage>
</organism>
<dbReference type="PIRSF" id="PIRSF002070">
    <property type="entry name" value="SSB"/>
    <property type="match status" value="1"/>
</dbReference>
<dbReference type="NCBIfam" id="TIGR00621">
    <property type="entry name" value="ssb"/>
    <property type="match status" value="1"/>
</dbReference>
<evidence type="ECO:0000256" key="4">
    <source>
        <dbReference type="SAM" id="MobiDB-lite"/>
    </source>
</evidence>